<feature type="compositionally biased region" description="Low complexity" evidence="1">
    <location>
        <begin position="57"/>
        <end position="76"/>
    </location>
</feature>
<accession>A0A5B7J7N4</accession>
<organism evidence="2 3">
    <name type="scientific">Portunus trituberculatus</name>
    <name type="common">Swimming crab</name>
    <name type="synonym">Neptunus trituberculatus</name>
    <dbReference type="NCBI Taxonomy" id="210409"/>
    <lineage>
        <taxon>Eukaryota</taxon>
        <taxon>Metazoa</taxon>
        <taxon>Ecdysozoa</taxon>
        <taxon>Arthropoda</taxon>
        <taxon>Crustacea</taxon>
        <taxon>Multicrustacea</taxon>
        <taxon>Malacostraca</taxon>
        <taxon>Eumalacostraca</taxon>
        <taxon>Eucarida</taxon>
        <taxon>Decapoda</taxon>
        <taxon>Pleocyemata</taxon>
        <taxon>Brachyura</taxon>
        <taxon>Eubrachyura</taxon>
        <taxon>Portunoidea</taxon>
        <taxon>Portunidae</taxon>
        <taxon>Portuninae</taxon>
        <taxon>Portunus</taxon>
    </lineage>
</organism>
<dbReference type="AlphaFoldDB" id="A0A5B7J7N4"/>
<evidence type="ECO:0000256" key="1">
    <source>
        <dbReference type="SAM" id="MobiDB-lite"/>
    </source>
</evidence>
<proteinExistence type="predicted"/>
<protein>
    <submittedName>
        <fullName evidence="2">Uncharacterized protein</fullName>
    </submittedName>
</protein>
<name>A0A5B7J7N4_PORTR</name>
<reference evidence="2 3" key="1">
    <citation type="submission" date="2019-05" db="EMBL/GenBank/DDBJ databases">
        <title>Another draft genome of Portunus trituberculatus and its Hox gene families provides insights of decapod evolution.</title>
        <authorList>
            <person name="Jeong J.-H."/>
            <person name="Song I."/>
            <person name="Kim S."/>
            <person name="Choi T."/>
            <person name="Kim D."/>
            <person name="Ryu S."/>
            <person name="Kim W."/>
        </authorList>
    </citation>
    <scope>NUCLEOTIDE SEQUENCE [LARGE SCALE GENOMIC DNA]</scope>
    <source>
        <tissue evidence="2">Muscle</tissue>
    </source>
</reference>
<comment type="caution">
    <text evidence="2">The sequence shown here is derived from an EMBL/GenBank/DDBJ whole genome shotgun (WGS) entry which is preliminary data.</text>
</comment>
<dbReference type="EMBL" id="VSRR010077922">
    <property type="protein sequence ID" value="MPC88474.1"/>
    <property type="molecule type" value="Genomic_DNA"/>
</dbReference>
<keyword evidence="3" id="KW-1185">Reference proteome</keyword>
<feature type="compositionally biased region" description="Gly residues" evidence="1">
    <location>
        <begin position="33"/>
        <end position="42"/>
    </location>
</feature>
<feature type="region of interest" description="Disordered" evidence="1">
    <location>
        <begin position="55"/>
        <end position="84"/>
    </location>
</feature>
<feature type="region of interest" description="Disordered" evidence="1">
    <location>
        <begin position="1"/>
        <end position="42"/>
    </location>
</feature>
<feature type="compositionally biased region" description="Basic and acidic residues" evidence="1">
    <location>
        <begin position="1"/>
        <end position="32"/>
    </location>
</feature>
<sequence length="101" mass="10752">MKQEETKAEKKVKEEEVNEEEKRDRVGARGGERGGGGGGGGGGYTYVWVEEGGKQAMSAMGSERSGRSSRGTGVRMRVGEPPTLSLSCVGSARQVWLSVLF</sequence>
<dbReference type="Proteomes" id="UP000324222">
    <property type="component" value="Unassembled WGS sequence"/>
</dbReference>
<evidence type="ECO:0000313" key="2">
    <source>
        <dbReference type="EMBL" id="MPC88474.1"/>
    </source>
</evidence>
<evidence type="ECO:0000313" key="3">
    <source>
        <dbReference type="Proteomes" id="UP000324222"/>
    </source>
</evidence>
<gene>
    <name evidence="2" type="ORF">E2C01_083379</name>
</gene>